<dbReference type="InterPro" id="IPR000415">
    <property type="entry name" value="Nitroreductase-like"/>
</dbReference>
<proteinExistence type="inferred from homology"/>
<keyword evidence="3" id="KW-0285">Flavoprotein</keyword>
<evidence type="ECO:0000256" key="5">
    <source>
        <dbReference type="ARBA" id="ARBA00023002"/>
    </source>
</evidence>
<sequence>MEQLVQTQPDGETQEHRAFDRLASARHSCRGFLPAPLPQPLIRRILETAQRAPSWSNVQPWQVVVTSGEGTERFRRTMLAKAGSSEPMRRDFAFPRAYSEAQLARRRACGFQLYAAVGIPRGDREGYARQTMRNFAFFDAPHVAIVTTDEALGVYGAVDCGGYVSHFMLAAQSLGVGTIAQGALAEYAGDIRAHFGLGEDRRVVCGIAFGWPDPAHPANSFKTGRAALSEVVTWAGD</sequence>
<keyword evidence="4" id="KW-0288">FMN</keyword>
<accession>A0ABW0F858</accession>
<evidence type="ECO:0000256" key="1">
    <source>
        <dbReference type="ARBA" id="ARBA00001917"/>
    </source>
</evidence>
<evidence type="ECO:0000256" key="3">
    <source>
        <dbReference type="ARBA" id="ARBA00022630"/>
    </source>
</evidence>
<protein>
    <submittedName>
        <fullName evidence="7">Nitroreductase</fullName>
    </submittedName>
</protein>
<reference evidence="8" key="1">
    <citation type="journal article" date="2019" name="Int. J. Syst. Evol. Microbiol.">
        <title>The Global Catalogue of Microorganisms (GCM) 10K type strain sequencing project: providing services to taxonomists for standard genome sequencing and annotation.</title>
        <authorList>
            <consortium name="The Broad Institute Genomics Platform"/>
            <consortium name="The Broad Institute Genome Sequencing Center for Infectious Disease"/>
            <person name="Wu L."/>
            <person name="Ma J."/>
        </authorList>
    </citation>
    <scope>NUCLEOTIDE SEQUENCE [LARGE SCALE GENOMIC DNA]</scope>
    <source>
        <strain evidence="8">CGMCC 1.15643</strain>
    </source>
</reference>
<dbReference type="RefSeq" id="WP_158446723.1">
    <property type="nucleotide sequence ID" value="NZ_JAOAOS010000018.1"/>
</dbReference>
<dbReference type="SUPFAM" id="SSF55469">
    <property type="entry name" value="FMN-dependent nitroreductase-like"/>
    <property type="match status" value="1"/>
</dbReference>
<evidence type="ECO:0000256" key="4">
    <source>
        <dbReference type="ARBA" id="ARBA00022643"/>
    </source>
</evidence>
<dbReference type="EMBL" id="JBHSLI010000010">
    <property type="protein sequence ID" value="MFC5295343.1"/>
    <property type="molecule type" value="Genomic_DNA"/>
</dbReference>
<gene>
    <name evidence="7" type="ORF">ACFPK2_20330</name>
</gene>
<name>A0ABW0F858_9HYPH</name>
<evidence type="ECO:0000256" key="2">
    <source>
        <dbReference type="ARBA" id="ARBA00007118"/>
    </source>
</evidence>
<dbReference type="CDD" id="cd02136">
    <property type="entry name" value="PnbA_NfnB-like"/>
    <property type="match status" value="1"/>
</dbReference>
<organism evidence="7 8">
    <name type="scientific">Bosea minatitlanensis</name>
    <dbReference type="NCBI Taxonomy" id="128782"/>
    <lineage>
        <taxon>Bacteria</taxon>
        <taxon>Pseudomonadati</taxon>
        <taxon>Pseudomonadota</taxon>
        <taxon>Alphaproteobacteria</taxon>
        <taxon>Hyphomicrobiales</taxon>
        <taxon>Boseaceae</taxon>
        <taxon>Bosea</taxon>
    </lineage>
</organism>
<dbReference type="PANTHER" id="PTHR43673:SF2">
    <property type="entry name" value="NITROREDUCTASE"/>
    <property type="match status" value="1"/>
</dbReference>
<comment type="caution">
    <text evidence="7">The sequence shown here is derived from an EMBL/GenBank/DDBJ whole genome shotgun (WGS) entry which is preliminary data.</text>
</comment>
<feature type="domain" description="Nitroreductase" evidence="6">
    <location>
        <begin position="24"/>
        <end position="211"/>
    </location>
</feature>
<dbReference type="InterPro" id="IPR029479">
    <property type="entry name" value="Nitroreductase"/>
</dbReference>
<dbReference type="PANTHER" id="PTHR43673">
    <property type="entry name" value="NAD(P)H NITROREDUCTASE YDGI-RELATED"/>
    <property type="match status" value="1"/>
</dbReference>
<evidence type="ECO:0000313" key="7">
    <source>
        <dbReference type="EMBL" id="MFC5295343.1"/>
    </source>
</evidence>
<comment type="similarity">
    <text evidence="2">Belongs to the nitroreductase family.</text>
</comment>
<dbReference type="Pfam" id="PF00881">
    <property type="entry name" value="Nitroreductase"/>
    <property type="match status" value="1"/>
</dbReference>
<keyword evidence="5" id="KW-0560">Oxidoreductase</keyword>
<dbReference type="Proteomes" id="UP001595976">
    <property type="component" value="Unassembled WGS sequence"/>
</dbReference>
<comment type="cofactor">
    <cofactor evidence="1">
        <name>FMN</name>
        <dbReference type="ChEBI" id="CHEBI:58210"/>
    </cofactor>
</comment>
<evidence type="ECO:0000313" key="8">
    <source>
        <dbReference type="Proteomes" id="UP001595976"/>
    </source>
</evidence>
<keyword evidence="8" id="KW-1185">Reference proteome</keyword>
<evidence type="ECO:0000259" key="6">
    <source>
        <dbReference type="Pfam" id="PF00881"/>
    </source>
</evidence>
<dbReference type="Gene3D" id="3.40.109.10">
    <property type="entry name" value="NADH Oxidase"/>
    <property type="match status" value="1"/>
</dbReference>